<dbReference type="Gene3D" id="2.60.40.1180">
    <property type="entry name" value="Golgi alpha-mannosidase II"/>
    <property type="match status" value="1"/>
</dbReference>
<evidence type="ECO:0000313" key="2">
    <source>
        <dbReference type="EMBL" id="QTH72938.1"/>
    </source>
</evidence>
<dbReference type="Gene3D" id="3.20.20.80">
    <property type="entry name" value="Glycosidases"/>
    <property type="match status" value="2"/>
</dbReference>
<accession>A0A975HMA5</accession>
<evidence type="ECO:0000259" key="1">
    <source>
        <dbReference type="SMART" id="SM00642"/>
    </source>
</evidence>
<dbReference type="InterPro" id="IPR032091">
    <property type="entry name" value="Malt_amylase-like_C"/>
</dbReference>
<reference evidence="2" key="1">
    <citation type="submission" date="2021-03" db="EMBL/GenBank/DDBJ databases">
        <title>Complete Genome of Pseudoalteromonas xiamenensis STKMTI.2, a new potential marine bacterium producing anti-Vibrio compounds.</title>
        <authorList>
            <person name="Handayani D.P."/>
            <person name="Isnansetyo A."/>
            <person name="Istiqomah I."/>
            <person name="Jumina J."/>
        </authorList>
    </citation>
    <scope>NUCLEOTIDE SEQUENCE</scope>
    <source>
        <strain evidence="2">STKMTI.2</strain>
    </source>
</reference>
<dbReference type="InterPro" id="IPR017853">
    <property type="entry name" value="GH"/>
</dbReference>
<dbReference type="InterPro" id="IPR013780">
    <property type="entry name" value="Glyco_hydro_b"/>
</dbReference>
<organism evidence="2 3">
    <name type="scientific">Pseudoalteromonas xiamenensis</name>
    <dbReference type="NCBI Taxonomy" id="882626"/>
    <lineage>
        <taxon>Bacteria</taxon>
        <taxon>Pseudomonadati</taxon>
        <taxon>Pseudomonadota</taxon>
        <taxon>Gammaproteobacteria</taxon>
        <taxon>Alteromonadales</taxon>
        <taxon>Pseudoalteromonadaceae</taxon>
        <taxon>Pseudoalteromonas</taxon>
    </lineage>
</organism>
<dbReference type="InterPro" id="IPR006047">
    <property type="entry name" value="GH13_cat_dom"/>
</dbReference>
<sequence length="602" mass="67620">MAGLMTNSVSVSAIASSSVTDNVAMVNPRKSLDKPVVYQVFTRLFGNKNSTNKPWGTLEENGVGKFSDFTPTALKEISALGATHIWYTGVLHHDVIADYSEYGITNDDPDVVKGRAGSPYAIKDYYNVNPDLAEDPAKRLAEFEALIKRSHDAGLKVIIDIVPNHIARNYHSITLPHGVQNFGETDDTTVEYRRDNNFYYIPNKAFAVPEDVNYRPLGGQEHPLLDGKFEEMPAKWTGNGSREAQPGIHDWYETVKVNYGVKPDGSYDFEQLPEYFSSLPYQAHANFWATKSVPSSWTKFRQIAEYWLDKGVDGFRYDMAEMVPVEFWSYLNSSIKMKNPDAFLLAEVYNPTLYRPFVHQGKMDYLYDKVGFYDNLKYLMQGHGNAKAVWQAYESVSDIESHMLHFLENHDEQRIASPEFAGSAEKGKPAMVVSHLISTAATMIYFGQTEGEDGSENAGFGQPSRTSIFDYIGVPAHQAWMNGGKFDGGALTSKQRELRDYYQKLLNLRSLEVVKSGQTYPLLPSNDTLPVIAFERADKDTNLIVVSNFSAQPQDIALSLPKHLNSILVDILENNPKQELRSETLNITLAPLSSAVYQVEKE</sequence>
<dbReference type="EMBL" id="CP072133">
    <property type="protein sequence ID" value="QTH72938.1"/>
    <property type="molecule type" value="Genomic_DNA"/>
</dbReference>
<dbReference type="Pfam" id="PF00128">
    <property type="entry name" value="Alpha-amylase"/>
    <property type="match status" value="1"/>
</dbReference>
<dbReference type="Pfam" id="PF16657">
    <property type="entry name" value="Malt_amylase_C"/>
    <property type="match status" value="1"/>
</dbReference>
<keyword evidence="3" id="KW-1185">Reference proteome</keyword>
<dbReference type="SUPFAM" id="SSF51011">
    <property type="entry name" value="Glycosyl hydrolase domain"/>
    <property type="match status" value="1"/>
</dbReference>
<name>A0A975HMA5_9GAMM</name>
<dbReference type="PANTHER" id="PTHR10357:SF205">
    <property type="entry name" value="O-GLYCOSYL HYDROLASE FAMILY 13"/>
    <property type="match status" value="1"/>
</dbReference>
<dbReference type="GO" id="GO:0004556">
    <property type="term" value="F:alpha-amylase activity"/>
    <property type="evidence" value="ECO:0007669"/>
    <property type="project" value="TreeGrafter"/>
</dbReference>
<dbReference type="GO" id="GO:0009313">
    <property type="term" value="P:oligosaccharide catabolic process"/>
    <property type="evidence" value="ECO:0007669"/>
    <property type="project" value="TreeGrafter"/>
</dbReference>
<evidence type="ECO:0000313" key="3">
    <source>
        <dbReference type="Proteomes" id="UP000664904"/>
    </source>
</evidence>
<proteinExistence type="predicted"/>
<protein>
    <submittedName>
        <fullName evidence="2">Alpha-glucosidase C-terminal domain-containing protein</fullName>
    </submittedName>
</protein>
<dbReference type="SMART" id="SM00642">
    <property type="entry name" value="Aamy"/>
    <property type="match status" value="1"/>
</dbReference>
<dbReference type="KEGG" id="pxi:J5O05_16805"/>
<dbReference type="AlphaFoldDB" id="A0A975HMA5"/>
<dbReference type="SUPFAM" id="SSF51445">
    <property type="entry name" value="(Trans)glycosidases"/>
    <property type="match status" value="1"/>
</dbReference>
<dbReference type="CDD" id="cd11349">
    <property type="entry name" value="AmyAc_3"/>
    <property type="match status" value="1"/>
</dbReference>
<feature type="domain" description="Glycosyl hydrolase family 13 catalytic" evidence="1">
    <location>
        <begin position="39"/>
        <end position="509"/>
    </location>
</feature>
<gene>
    <name evidence="2" type="ORF">J5O05_16805</name>
</gene>
<dbReference type="PANTHER" id="PTHR10357">
    <property type="entry name" value="ALPHA-AMYLASE FAMILY MEMBER"/>
    <property type="match status" value="1"/>
</dbReference>
<dbReference type="Proteomes" id="UP000664904">
    <property type="component" value="Chromosome"/>
</dbReference>